<dbReference type="PROSITE" id="PS50850">
    <property type="entry name" value="MFS"/>
    <property type="match status" value="1"/>
</dbReference>
<dbReference type="PANTHER" id="PTHR42718">
    <property type="entry name" value="MAJOR FACILITATOR SUPERFAMILY MULTIDRUG TRANSPORTER MFSC"/>
    <property type="match status" value="1"/>
</dbReference>
<feature type="transmembrane region" description="Helical" evidence="6">
    <location>
        <begin position="519"/>
        <end position="538"/>
    </location>
</feature>
<feature type="region of interest" description="Disordered" evidence="5">
    <location>
        <begin position="552"/>
        <end position="592"/>
    </location>
</feature>
<reference evidence="8 9" key="1">
    <citation type="submission" date="2016-01" db="EMBL/GenBank/DDBJ databases">
        <title>Biosynthesis of antibiotic leucinostatins and their inhibition on Phytophthora in bio-control Purpureocillium lilacinum.</title>
        <authorList>
            <person name="Wang G."/>
            <person name="Liu Z."/>
            <person name="Lin R."/>
            <person name="Li E."/>
            <person name="Mao Z."/>
            <person name="Ling J."/>
            <person name="Yin W."/>
            <person name="Xie B."/>
        </authorList>
    </citation>
    <scope>NUCLEOTIDE SEQUENCE [LARGE SCALE GENOMIC DNA]</scope>
    <source>
        <strain evidence="8">PLBJ-1</strain>
    </source>
</reference>
<feature type="transmembrane region" description="Helical" evidence="6">
    <location>
        <begin position="392"/>
        <end position="410"/>
    </location>
</feature>
<evidence type="ECO:0000256" key="2">
    <source>
        <dbReference type="ARBA" id="ARBA00022692"/>
    </source>
</evidence>
<dbReference type="GO" id="GO:0022857">
    <property type="term" value="F:transmembrane transporter activity"/>
    <property type="evidence" value="ECO:0007669"/>
    <property type="project" value="InterPro"/>
</dbReference>
<sequence>MWSPDKFENMGTDEEWTAVTMASGDGLELVSPELEKGELHLVEEGHAEMSSNESITTLREGSDELEQRRIDIEKLGRERPAAFSSTWLEIAFVTAMLVSLSMAEFVIGGFQVVLPALVEPFGIPPSSQTWPSSVLTLVAGSFLFPLGRVTDMYGGYVVFNSGLMWFSIWVIAAGFAQNFTTLVLCRAMEGLGAAAFLPAGISLLGTIYRPGPRKNLVFALYGATAPLGFFSGIIIGGLAQDLLQWRWYFWIGGIVTGLCCAGALLTSPRDYTEARKMKVKMDWWGTCTMIPGLMLTIYSITESSHARRGWSSPEIVSTLVLGLVFLAATVYVEGWVATAPLIPADIFRVKYMKRMLFCLLLSWGVFSVYLFYSNFYIETILGKSALVTAVWFAPWAASGVILSTFAGLILHVFPGRVLLILSGICKVVAVLLFALIPENPNYWAWVFPAMVCEAACVDVLWTVSNVFLTTSLPRHRQGMAGAVITITVFVGGALVLAIADVAKGQFEAAGMEVKTQYKGVFLIGAGLAVLALISCSCIKLGKAGCALTVDEKEQEKEKEQKVEERPGLPRRNTQSSDATAVDSDAEIMGTLEADSEKTAVVAMSPLDAARK</sequence>
<feature type="transmembrane region" description="Helical" evidence="6">
    <location>
        <begin position="130"/>
        <end position="146"/>
    </location>
</feature>
<feature type="transmembrane region" description="Helical" evidence="6">
    <location>
        <begin position="215"/>
        <end position="235"/>
    </location>
</feature>
<feature type="transmembrane region" description="Helical" evidence="6">
    <location>
        <begin position="320"/>
        <end position="342"/>
    </location>
</feature>
<evidence type="ECO:0000313" key="8">
    <source>
        <dbReference type="EMBL" id="OAQ88008.1"/>
    </source>
</evidence>
<dbReference type="Gene3D" id="1.20.1720.10">
    <property type="entry name" value="Multidrug resistance protein D"/>
    <property type="match status" value="1"/>
</dbReference>
<dbReference type="Proteomes" id="UP000078240">
    <property type="component" value="Unassembled WGS sequence"/>
</dbReference>
<dbReference type="Pfam" id="PF07690">
    <property type="entry name" value="MFS_1"/>
    <property type="match status" value="1"/>
</dbReference>
<evidence type="ECO:0000256" key="1">
    <source>
        <dbReference type="ARBA" id="ARBA00004141"/>
    </source>
</evidence>
<dbReference type="EMBL" id="LSBH01000001">
    <property type="protein sequence ID" value="OAQ88008.1"/>
    <property type="molecule type" value="Genomic_DNA"/>
</dbReference>
<evidence type="ECO:0000256" key="6">
    <source>
        <dbReference type="SAM" id="Phobius"/>
    </source>
</evidence>
<feature type="transmembrane region" description="Helical" evidence="6">
    <location>
        <begin position="87"/>
        <end position="110"/>
    </location>
</feature>
<evidence type="ECO:0000313" key="9">
    <source>
        <dbReference type="Proteomes" id="UP000078240"/>
    </source>
</evidence>
<evidence type="ECO:0000256" key="4">
    <source>
        <dbReference type="ARBA" id="ARBA00023136"/>
    </source>
</evidence>
<name>A0A179HEF8_PURLI</name>
<feature type="transmembrane region" description="Helical" evidence="6">
    <location>
        <begin position="417"/>
        <end position="436"/>
    </location>
</feature>
<feature type="transmembrane region" description="Helical" evidence="6">
    <location>
        <begin position="442"/>
        <end position="468"/>
    </location>
</feature>
<feature type="transmembrane region" description="Helical" evidence="6">
    <location>
        <begin position="153"/>
        <end position="175"/>
    </location>
</feature>
<dbReference type="PANTHER" id="PTHR42718:SF11">
    <property type="entry name" value="MAJOR FACILITATOR SUPERFAMILY (MFS) PROFILE DOMAIN-CONTAINING PROTEIN"/>
    <property type="match status" value="1"/>
</dbReference>
<gene>
    <name evidence="8" type="ORF">VFPBJ_02049</name>
</gene>
<protein>
    <submittedName>
        <fullName evidence="8">MFS multidrug transporter</fullName>
    </submittedName>
</protein>
<evidence type="ECO:0000256" key="3">
    <source>
        <dbReference type="ARBA" id="ARBA00022989"/>
    </source>
</evidence>
<evidence type="ECO:0000256" key="5">
    <source>
        <dbReference type="SAM" id="MobiDB-lite"/>
    </source>
</evidence>
<feature type="domain" description="Major facilitator superfamily (MFS) profile" evidence="7">
    <location>
        <begin position="87"/>
        <end position="543"/>
    </location>
</feature>
<dbReference type="AlphaFoldDB" id="A0A179HEF8"/>
<keyword evidence="2 6" id="KW-0812">Transmembrane</keyword>
<dbReference type="Gene3D" id="1.20.1250.20">
    <property type="entry name" value="MFS general substrate transporter like domains"/>
    <property type="match status" value="1"/>
</dbReference>
<feature type="transmembrane region" description="Helical" evidence="6">
    <location>
        <begin position="279"/>
        <end position="300"/>
    </location>
</feature>
<feature type="transmembrane region" description="Helical" evidence="6">
    <location>
        <begin position="247"/>
        <end position="267"/>
    </location>
</feature>
<proteinExistence type="predicted"/>
<comment type="subcellular location">
    <subcellularLocation>
        <location evidence="1">Membrane</location>
        <topology evidence="1">Multi-pass membrane protein</topology>
    </subcellularLocation>
</comment>
<feature type="transmembrane region" description="Helical" evidence="6">
    <location>
        <begin position="354"/>
        <end position="372"/>
    </location>
</feature>
<organism evidence="8 9">
    <name type="scientific">Purpureocillium lilacinum</name>
    <name type="common">Paecilomyces lilacinus</name>
    <dbReference type="NCBI Taxonomy" id="33203"/>
    <lineage>
        <taxon>Eukaryota</taxon>
        <taxon>Fungi</taxon>
        <taxon>Dikarya</taxon>
        <taxon>Ascomycota</taxon>
        <taxon>Pezizomycotina</taxon>
        <taxon>Sordariomycetes</taxon>
        <taxon>Hypocreomycetidae</taxon>
        <taxon>Hypocreales</taxon>
        <taxon>Ophiocordycipitaceae</taxon>
        <taxon>Purpureocillium</taxon>
    </lineage>
</organism>
<comment type="caution">
    <text evidence="8">The sequence shown here is derived from an EMBL/GenBank/DDBJ whole genome shotgun (WGS) entry which is preliminary data.</text>
</comment>
<dbReference type="InterPro" id="IPR036259">
    <property type="entry name" value="MFS_trans_sf"/>
</dbReference>
<dbReference type="InterPro" id="IPR020846">
    <property type="entry name" value="MFS_dom"/>
</dbReference>
<feature type="compositionally biased region" description="Basic and acidic residues" evidence="5">
    <location>
        <begin position="552"/>
        <end position="567"/>
    </location>
</feature>
<feature type="transmembrane region" description="Helical" evidence="6">
    <location>
        <begin position="187"/>
        <end position="208"/>
    </location>
</feature>
<dbReference type="SUPFAM" id="SSF103473">
    <property type="entry name" value="MFS general substrate transporter"/>
    <property type="match status" value="1"/>
</dbReference>
<dbReference type="GO" id="GO:0016020">
    <property type="term" value="C:membrane"/>
    <property type="evidence" value="ECO:0007669"/>
    <property type="project" value="UniProtKB-SubCell"/>
</dbReference>
<dbReference type="InterPro" id="IPR011701">
    <property type="entry name" value="MFS"/>
</dbReference>
<keyword evidence="3 6" id="KW-1133">Transmembrane helix</keyword>
<accession>A0A179HEF8</accession>
<keyword evidence="4 6" id="KW-0472">Membrane</keyword>
<evidence type="ECO:0000259" key="7">
    <source>
        <dbReference type="PROSITE" id="PS50850"/>
    </source>
</evidence>
<feature type="transmembrane region" description="Helical" evidence="6">
    <location>
        <begin position="480"/>
        <end position="499"/>
    </location>
</feature>